<name>A0A5B7JSD6_PORTR</name>
<dbReference type="GO" id="GO:0016020">
    <property type="term" value="C:membrane"/>
    <property type="evidence" value="ECO:0007669"/>
    <property type="project" value="UniProtKB-SubCell"/>
</dbReference>
<accession>A0A5B7JSD6</accession>
<dbReference type="Pfam" id="PF08016">
    <property type="entry name" value="PKD_channel"/>
    <property type="match status" value="1"/>
</dbReference>
<keyword evidence="2 5" id="KW-0812">Transmembrane</keyword>
<keyword evidence="3 5" id="KW-1133">Transmembrane helix</keyword>
<evidence type="ECO:0000256" key="2">
    <source>
        <dbReference type="ARBA" id="ARBA00022692"/>
    </source>
</evidence>
<organism evidence="7 8">
    <name type="scientific">Portunus trituberculatus</name>
    <name type="common">Swimming crab</name>
    <name type="synonym">Neptunus trituberculatus</name>
    <dbReference type="NCBI Taxonomy" id="210409"/>
    <lineage>
        <taxon>Eukaryota</taxon>
        <taxon>Metazoa</taxon>
        <taxon>Ecdysozoa</taxon>
        <taxon>Arthropoda</taxon>
        <taxon>Crustacea</taxon>
        <taxon>Multicrustacea</taxon>
        <taxon>Malacostraca</taxon>
        <taxon>Eumalacostraca</taxon>
        <taxon>Eucarida</taxon>
        <taxon>Decapoda</taxon>
        <taxon>Pleocyemata</taxon>
        <taxon>Brachyura</taxon>
        <taxon>Eubrachyura</taxon>
        <taxon>Portunoidea</taxon>
        <taxon>Portunidae</taxon>
        <taxon>Portuninae</taxon>
        <taxon>Portunus</taxon>
    </lineage>
</organism>
<comment type="caution">
    <text evidence="7">The sequence shown here is derived from an EMBL/GenBank/DDBJ whole genome shotgun (WGS) entry which is preliminary data.</text>
</comment>
<evidence type="ECO:0000256" key="3">
    <source>
        <dbReference type="ARBA" id="ARBA00022989"/>
    </source>
</evidence>
<sequence length="42" mass="5008">MQFAATLHEVYGYIVGFIVFVGTLKFIKLLRFNKRMDFENLH</sequence>
<evidence type="ECO:0000259" key="6">
    <source>
        <dbReference type="Pfam" id="PF08016"/>
    </source>
</evidence>
<evidence type="ECO:0000256" key="5">
    <source>
        <dbReference type="SAM" id="Phobius"/>
    </source>
</evidence>
<keyword evidence="4 5" id="KW-0472">Membrane</keyword>
<protein>
    <recommendedName>
        <fullName evidence="6">Polycystin cation channel PKD1/PKD2 domain-containing protein</fullName>
    </recommendedName>
</protein>
<feature type="domain" description="Polycystin cation channel PKD1/PKD2" evidence="6">
    <location>
        <begin position="2"/>
        <end position="37"/>
    </location>
</feature>
<reference evidence="7 8" key="1">
    <citation type="submission" date="2019-05" db="EMBL/GenBank/DDBJ databases">
        <title>Another draft genome of Portunus trituberculatus and its Hox gene families provides insights of decapod evolution.</title>
        <authorList>
            <person name="Jeong J.-H."/>
            <person name="Song I."/>
            <person name="Kim S."/>
            <person name="Choi T."/>
            <person name="Kim D."/>
            <person name="Ryu S."/>
            <person name="Kim W."/>
        </authorList>
    </citation>
    <scope>NUCLEOTIDE SEQUENCE [LARGE SCALE GENOMIC DNA]</scope>
    <source>
        <tissue evidence="7">Muscle</tissue>
    </source>
</reference>
<keyword evidence="8" id="KW-1185">Reference proteome</keyword>
<proteinExistence type="predicted"/>
<feature type="transmembrane region" description="Helical" evidence="5">
    <location>
        <begin position="12"/>
        <end position="30"/>
    </location>
</feature>
<gene>
    <name evidence="7" type="ORF">E2C01_091294</name>
</gene>
<comment type="subcellular location">
    <subcellularLocation>
        <location evidence="1">Membrane</location>
        <topology evidence="1">Multi-pass membrane protein</topology>
    </subcellularLocation>
</comment>
<evidence type="ECO:0000313" key="8">
    <source>
        <dbReference type="Proteomes" id="UP000324222"/>
    </source>
</evidence>
<evidence type="ECO:0000256" key="1">
    <source>
        <dbReference type="ARBA" id="ARBA00004141"/>
    </source>
</evidence>
<dbReference type="InterPro" id="IPR013122">
    <property type="entry name" value="PKD1_2_channel"/>
</dbReference>
<evidence type="ECO:0000313" key="7">
    <source>
        <dbReference type="EMBL" id="MPC96057.1"/>
    </source>
</evidence>
<dbReference type="AlphaFoldDB" id="A0A5B7JSD6"/>
<evidence type="ECO:0000256" key="4">
    <source>
        <dbReference type="ARBA" id="ARBA00023136"/>
    </source>
</evidence>
<dbReference type="Proteomes" id="UP000324222">
    <property type="component" value="Unassembled WGS sequence"/>
</dbReference>
<dbReference type="EMBL" id="VSRR010104489">
    <property type="protein sequence ID" value="MPC96057.1"/>
    <property type="molecule type" value="Genomic_DNA"/>
</dbReference>